<keyword evidence="17" id="KW-1185">Reference proteome</keyword>
<keyword evidence="9" id="KW-0133">Cell shape</keyword>
<comment type="pathway">
    <text evidence="2">Cell wall biogenesis; peptidoglycan biosynthesis.</text>
</comment>
<dbReference type="PANTHER" id="PTHR21581">
    <property type="entry name" value="D-ALANYL-D-ALANINE CARBOXYPEPTIDASE"/>
    <property type="match status" value="1"/>
</dbReference>
<evidence type="ECO:0000256" key="7">
    <source>
        <dbReference type="ARBA" id="ARBA00022729"/>
    </source>
</evidence>
<dbReference type="Gene3D" id="2.60.410.10">
    <property type="entry name" value="D-Ala-D-Ala carboxypeptidase, C-terminal domain"/>
    <property type="match status" value="1"/>
</dbReference>
<evidence type="ECO:0000256" key="1">
    <source>
        <dbReference type="ARBA" id="ARBA00003217"/>
    </source>
</evidence>
<evidence type="ECO:0000313" key="17">
    <source>
        <dbReference type="Proteomes" id="UP000605427"/>
    </source>
</evidence>
<dbReference type="InterPro" id="IPR012338">
    <property type="entry name" value="Beta-lactam/transpept-like"/>
</dbReference>
<protein>
    <recommendedName>
        <fullName evidence="4">serine-type D-Ala-D-Ala carboxypeptidase</fullName>
        <ecNumber evidence="4">3.4.16.4</ecNumber>
    </recommendedName>
</protein>
<name>A0ABQ2AC17_9BACL</name>
<keyword evidence="6" id="KW-0645">Protease</keyword>
<evidence type="ECO:0000313" key="16">
    <source>
        <dbReference type="EMBL" id="GGH88009.1"/>
    </source>
</evidence>
<dbReference type="Pfam" id="PF07943">
    <property type="entry name" value="PBP5_C"/>
    <property type="match status" value="1"/>
</dbReference>
<dbReference type="InterPro" id="IPR037167">
    <property type="entry name" value="Peptidase_S11_C_sf"/>
</dbReference>
<evidence type="ECO:0000256" key="14">
    <source>
        <dbReference type="SAM" id="MobiDB-lite"/>
    </source>
</evidence>
<dbReference type="InterPro" id="IPR018044">
    <property type="entry name" value="Peptidase_S11"/>
</dbReference>
<sequence length="477" mass="50878">MKRMTSTYKSKVEKNRFAQPKFLKRSAASVLLIHMLCLSVVPANLASAAAEPTTQTTTTETKDAATPAATAPKAIPTVESLNLAVKSAVLLEPTTGEVILSLDAETALPPASMTKMMTEYIVAEQVKQGKLNWDDVVTTSANAAAQVGSRVFLAQGDQHTVKDLYIAMAIGSANDATVALAETVAPTEMEFVKMMNSEAKRMGMTTAHFANSTGLDIADMPQGTQPADGKETVMSAMDAAILAKYIVTDHPDFNEFTTLQSYQFRPGDSGRIENLDWMLEANASVPNFKAYAYEGLDGLKTGHTNAAGNNFTGTAVRDGMRLISVVMGTDVNDQGSRFVETRKVLDYGFNNFEIKEMVAANKAVEGEEPVAVAKGKEESVAYETAGAISFVVPKGADASGLKMQSSLEAGLEAPIAKGDKVGTATYTYQAAGMAEAQTKTVDLIASADVEKAGWFKQLMRAIGGFFSDLFEGIKNLF</sequence>
<comment type="similarity">
    <text evidence="3 13">Belongs to the peptidase S11 family.</text>
</comment>
<feature type="region of interest" description="Disordered" evidence="14">
    <location>
        <begin position="50"/>
        <end position="70"/>
    </location>
</feature>
<dbReference type="SMART" id="SM00936">
    <property type="entry name" value="PBP5_C"/>
    <property type="match status" value="1"/>
</dbReference>
<keyword evidence="5 16" id="KW-0121">Carboxypeptidase</keyword>
<feature type="domain" description="Peptidase S11 D-Ala-D-Ala carboxypeptidase A C-terminal" evidence="15">
    <location>
        <begin position="352"/>
        <end position="451"/>
    </location>
</feature>
<dbReference type="PRINTS" id="PR00725">
    <property type="entry name" value="DADACBPTASE1"/>
</dbReference>
<evidence type="ECO:0000256" key="12">
    <source>
        <dbReference type="ARBA" id="ARBA00034000"/>
    </source>
</evidence>
<organism evidence="16 17">
    <name type="scientific">Saccharibacillus endophyticus</name>
    <dbReference type="NCBI Taxonomy" id="2060666"/>
    <lineage>
        <taxon>Bacteria</taxon>
        <taxon>Bacillati</taxon>
        <taxon>Bacillota</taxon>
        <taxon>Bacilli</taxon>
        <taxon>Bacillales</taxon>
        <taxon>Paenibacillaceae</taxon>
        <taxon>Saccharibacillus</taxon>
    </lineage>
</organism>
<comment type="function">
    <text evidence="1">Removes C-terminal D-alanyl residues from sugar-peptide cell wall precursors.</text>
</comment>
<dbReference type="PANTHER" id="PTHR21581:SF11">
    <property type="entry name" value="D-ALANYL-D-ALANINE CARBOXYPEPTIDASE DACA"/>
    <property type="match status" value="1"/>
</dbReference>
<evidence type="ECO:0000256" key="9">
    <source>
        <dbReference type="ARBA" id="ARBA00022960"/>
    </source>
</evidence>
<dbReference type="Gene3D" id="3.40.710.10">
    <property type="entry name" value="DD-peptidase/beta-lactamase superfamily"/>
    <property type="match status" value="1"/>
</dbReference>
<dbReference type="Pfam" id="PF00768">
    <property type="entry name" value="Peptidase_S11"/>
    <property type="match status" value="1"/>
</dbReference>
<gene>
    <name evidence="16" type="primary">dacA</name>
    <name evidence="16" type="ORF">GCM10007362_51480</name>
</gene>
<evidence type="ECO:0000256" key="13">
    <source>
        <dbReference type="RuleBase" id="RU004016"/>
    </source>
</evidence>
<dbReference type="InterPro" id="IPR001967">
    <property type="entry name" value="Peptidase_S11_N"/>
</dbReference>
<evidence type="ECO:0000256" key="2">
    <source>
        <dbReference type="ARBA" id="ARBA00004752"/>
    </source>
</evidence>
<proteinExistence type="inferred from homology"/>
<dbReference type="SUPFAM" id="SSF56601">
    <property type="entry name" value="beta-lactamase/transpeptidase-like"/>
    <property type="match status" value="1"/>
</dbReference>
<evidence type="ECO:0000256" key="4">
    <source>
        <dbReference type="ARBA" id="ARBA00012448"/>
    </source>
</evidence>
<keyword evidence="11" id="KW-0961">Cell wall biogenesis/degradation</keyword>
<keyword evidence="7" id="KW-0732">Signal</keyword>
<dbReference type="InterPro" id="IPR012907">
    <property type="entry name" value="Peptidase_S11_C"/>
</dbReference>
<comment type="catalytic activity">
    <reaction evidence="12">
        <text>Preferential cleavage: (Ac)2-L-Lys-D-Ala-|-D-Ala. Also transpeptidation of peptidyl-alanyl moieties that are N-acyl substituents of D-alanine.</text>
        <dbReference type="EC" id="3.4.16.4"/>
    </reaction>
</comment>
<reference evidence="17" key="1">
    <citation type="journal article" date="2019" name="Int. J. Syst. Evol. Microbiol.">
        <title>The Global Catalogue of Microorganisms (GCM) 10K type strain sequencing project: providing services to taxonomists for standard genome sequencing and annotation.</title>
        <authorList>
            <consortium name="The Broad Institute Genomics Platform"/>
            <consortium name="The Broad Institute Genome Sequencing Center for Infectious Disease"/>
            <person name="Wu L."/>
            <person name="Ma J."/>
        </authorList>
    </citation>
    <scope>NUCLEOTIDE SEQUENCE [LARGE SCALE GENOMIC DNA]</scope>
    <source>
        <strain evidence="17">CCM 8702</strain>
    </source>
</reference>
<evidence type="ECO:0000256" key="6">
    <source>
        <dbReference type="ARBA" id="ARBA00022670"/>
    </source>
</evidence>
<dbReference type="SUPFAM" id="SSF69189">
    <property type="entry name" value="Penicillin-binding protein associated domain"/>
    <property type="match status" value="1"/>
</dbReference>
<dbReference type="InterPro" id="IPR015956">
    <property type="entry name" value="Peniciliin-bd_prot_C_sf"/>
</dbReference>
<accession>A0ABQ2AC17</accession>
<dbReference type="GO" id="GO:0004180">
    <property type="term" value="F:carboxypeptidase activity"/>
    <property type="evidence" value="ECO:0007669"/>
    <property type="project" value="UniProtKB-KW"/>
</dbReference>
<evidence type="ECO:0000256" key="10">
    <source>
        <dbReference type="ARBA" id="ARBA00022984"/>
    </source>
</evidence>
<evidence type="ECO:0000256" key="11">
    <source>
        <dbReference type="ARBA" id="ARBA00023316"/>
    </source>
</evidence>
<dbReference type="Proteomes" id="UP000605427">
    <property type="component" value="Unassembled WGS sequence"/>
</dbReference>
<evidence type="ECO:0000256" key="3">
    <source>
        <dbReference type="ARBA" id="ARBA00007164"/>
    </source>
</evidence>
<comment type="caution">
    <text evidence="16">The sequence shown here is derived from an EMBL/GenBank/DDBJ whole genome shotgun (WGS) entry which is preliminary data.</text>
</comment>
<evidence type="ECO:0000256" key="5">
    <source>
        <dbReference type="ARBA" id="ARBA00022645"/>
    </source>
</evidence>
<evidence type="ECO:0000256" key="8">
    <source>
        <dbReference type="ARBA" id="ARBA00022801"/>
    </source>
</evidence>
<keyword evidence="8" id="KW-0378">Hydrolase</keyword>
<dbReference type="EMBL" id="BMDD01000012">
    <property type="protein sequence ID" value="GGH88009.1"/>
    <property type="molecule type" value="Genomic_DNA"/>
</dbReference>
<evidence type="ECO:0000259" key="15">
    <source>
        <dbReference type="SMART" id="SM00936"/>
    </source>
</evidence>
<dbReference type="EC" id="3.4.16.4" evidence="4"/>
<keyword evidence="10" id="KW-0573">Peptidoglycan synthesis</keyword>